<feature type="compositionally biased region" description="Basic and acidic residues" evidence="8">
    <location>
        <begin position="909"/>
        <end position="920"/>
    </location>
</feature>
<evidence type="ECO:0000256" key="5">
    <source>
        <dbReference type="ARBA" id="ARBA00023212"/>
    </source>
</evidence>
<keyword evidence="10" id="KW-1185">Reference proteome</keyword>
<dbReference type="GO" id="GO:0005885">
    <property type="term" value="C:Arp2/3 protein complex"/>
    <property type="evidence" value="ECO:0007669"/>
    <property type="project" value="InterPro"/>
</dbReference>
<evidence type="ECO:0000256" key="2">
    <source>
        <dbReference type="ARBA" id="ARBA00005919"/>
    </source>
</evidence>
<dbReference type="GO" id="GO:0034314">
    <property type="term" value="P:Arp2/3 complex-mediated actin nucleation"/>
    <property type="evidence" value="ECO:0007669"/>
    <property type="project" value="InterPro"/>
</dbReference>
<feature type="compositionally biased region" description="Basic and acidic residues" evidence="8">
    <location>
        <begin position="655"/>
        <end position="791"/>
    </location>
</feature>
<sequence length="958" mass="109858">MSQSLRPYLQCVRSSLTAALSLSNFASQTSERHNVPEIEAASSPEVLLNPLTVARNDHEKVFIEPSINSVRISIKIKQADEIEHILVHKFTRFLTQRAEAFFILRRKPIKGYDISFLITNYHTEEMLKHKLVDFIIQFMEEVDKEISEMKLFLNARARFVAESFLTPRFCFAPTPVSPTWATRVHFNVDTIANKMQNDRFPEDRYAAFDRQNAFNNGVMPYAGAGGNGQNAPMNRYSGSHMAGQAYQQQTGNMNGPQMPFNNHQNQQRFTYGPSHMATYANPNANFNANFNANSNANSNANFNANFNANSNANFNADFNANDSFGNGYGGNRRQSFTTGMQLIIPDIGLPPLAIKVFAQRDKDGHAVPPMFLTEMNPEAGFVNITGNPFNIKTNEIMVSLGQDAVVQDYPKSSGIYAIHIIQDRMSGKTDDIYVEMKDWNETEKIMRRYDGQNYRDRIPKLGNRRVNMALSTASALMKAIFPRAKCLWLNGKPERPENWLVDHPSNWDGFVTREEMVKVLMFTEQTNSAKTRFSLESPERVYQTMISTMQKIPWDADRFFFPKEWVVELHALLSRMAVRLAQQVVERSHINLDTKLLEQFMKVMHSSPMYGNGDPRALENYMSIATKVDDIVSVAPGVAAPPRRRSTLVVNNGGHRSESRARDESLKEGLRVMHIVDRQNRDRSPVRQERDRSSVRQERDRSSVRQERDRSSVRQERDRSPVRQERDRSPVRQERNRSPVRRDYSPERRGQPPVRRDHSPVRREQSPVRREQAMVVRDHSPVRRSRNESPVRRQQSPVRREQAMVVRDHSPVRRSRNESPVRRQQSPVPRDWSEYSPSAVRRDESQVRYQRQASPVRDYTPARREYEYTPAPRDYSPARRGYSPAQRAYSPVLSEESAGGVPVRNRSPARRDDHSSEHSSHASNRATTSGSANLSSGRRSTVAFSEPSTGRSGRRYDD</sequence>
<dbReference type="SUPFAM" id="SSF69645">
    <property type="entry name" value="Arp2/3 complex subunits"/>
    <property type="match status" value="1"/>
</dbReference>
<dbReference type="InterPro" id="IPR034666">
    <property type="entry name" value="ARPC2/4"/>
</dbReference>
<evidence type="ECO:0000256" key="1">
    <source>
        <dbReference type="ARBA" id="ARBA00004245"/>
    </source>
</evidence>
<accession>A0A8H3VND3</accession>
<comment type="caution">
    <text evidence="9">The sequence shown here is derived from an EMBL/GenBank/DDBJ whole genome shotgun (WGS) entry which is preliminary data.</text>
</comment>
<dbReference type="PANTHER" id="PTHR22629">
    <property type="entry name" value="ARP2/3 COMPLEX 20 KD SUBUNIT"/>
    <property type="match status" value="1"/>
</dbReference>
<dbReference type="GO" id="GO:0051015">
    <property type="term" value="F:actin filament binding"/>
    <property type="evidence" value="ECO:0007669"/>
    <property type="project" value="TreeGrafter"/>
</dbReference>
<comment type="function">
    <text evidence="6">Functions as actin-binding component of the Arp2/3 complex which is involved in regulation of actin polymerization and together with an activating nucleation-promoting factor (NPF) mediates the formation of branched actin networks. Seems to contact the mother actin filament.</text>
</comment>
<evidence type="ECO:0000313" key="9">
    <source>
        <dbReference type="EMBL" id="KAE9992030.1"/>
    </source>
</evidence>
<protein>
    <recommendedName>
        <fullName evidence="7">Arp2/3 complex 20 kDa</fullName>
    </recommendedName>
</protein>
<comment type="subcellular location">
    <subcellularLocation>
        <location evidence="1">Cytoplasm</location>
        <location evidence="1">Cytoskeleton</location>
    </subcellularLocation>
</comment>
<dbReference type="EMBL" id="WNWR01000073">
    <property type="protein sequence ID" value="KAE9992030.1"/>
    <property type="molecule type" value="Genomic_DNA"/>
</dbReference>
<reference evidence="9 10" key="1">
    <citation type="submission" date="2019-07" db="EMBL/GenBank/DDBJ databases">
        <title>Venturia inaequalis Genome Resource.</title>
        <authorList>
            <person name="Lichtner F.J."/>
        </authorList>
    </citation>
    <scope>NUCLEOTIDE SEQUENCE [LARGE SCALE GENOMIC DNA]</scope>
    <source>
        <strain evidence="9 10">DMI_063113</strain>
    </source>
</reference>
<evidence type="ECO:0000256" key="6">
    <source>
        <dbReference type="ARBA" id="ARBA00054835"/>
    </source>
</evidence>
<proteinExistence type="inferred from homology"/>
<keyword evidence="4" id="KW-0009">Actin-binding</keyword>
<feature type="compositionally biased region" description="Polar residues" evidence="8">
    <location>
        <begin position="927"/>
        <end position="951"/>
    </location>
</feature>
<dbReference type="Pfam" id="PF05856">
    <property type="entry name" value="ARPC4"/>
    <property type="match status" value="1"/>
</dbReference>
<evidence type="ECO:0000256" key="8">
    <source>
        <dbReference type="SAM" id="MobiDB-lite"/>
    </source>
</evidence>
<evidence type="ECO:0000256" key="4">
    <source>
        <dbReference type="ARBA" id="ARBA00023203"/>
    </source>
</evidence>
<name>A0A8H3VND3_VENIN</name>
<evidence type="ECO:0000256" key="3">
    <source>
        <dbReference type="ARBA" id="ARBA00022490"/>
    </source>
</evidence>
<dbReference type="Proteomes" id="UP000490939">
    <property type="component" value="Unassembled WGS sequence"/>
</dbReference>
<dbReference type="PANTHER" id="PTHR22629:SF0">
    <property type="entry name" value="ACTIN-RELATED PROTEIN 2_3 COMPLEX SUBUNIT 4"/>
    <property type="match status" value="1"/>
</dbReference>
<feature type="compositionally biased region" description="Basic and acidic residues" evidence="8">
    <location>
        <begin position="798"/>
        <end position="821"/>
    </location>
</feature>
<keyword evidence="5" id="KW-0206">Cytoskeleton</keyword>
<dbReference type="InterPro" id="IPR008384">
    <property type="entry name" value="ARPC4"/>
</dbReference>
<evidence type="ECO:0000313" key="10">
    <source>
        <dbReference type="Proteomes" id="UP000490939"/>
    </source>
</evidence>
<comment type="similarity">
    <text evidence="2">Belongs to the ARPC4 family.</text>
</comment>
<dbReference type="GO" id="GO:0030041">
    <property type="term" value="P:actin filament polymerization"/>
    <property type="evidence" value="ECO:0007669"/>
    <property type="project" value="InterPro"/>
</dbReference>
<keyword evidence="3" id="KW-0963">Cytoplasm</keyword>
<gene>
    <name evidence="9" type="ORF">EG327_010329</name>
</gene>
<feature type="region of interest" description="Disordered" evidence="8">
    <location>
        <begin position="645"/>
        <end position="958"/>
    </location>
</feature>
<dbReference type="Gene3D" id="3.30.1460.20">
    <property type="match status" value="1"/>
</dbReference>
<dbReference type="FunFam" id="3.30.1460.20:FF:000001">
    <property type="entry name" value="Actin-related protein 2/3 complex subunit 4"/>
    <property type="match status" value="1"/>
</dbReference>
<evidence type="ECO:0000256" key="7">
    <source>
        <dbReference type="ARBA" id="ARBA00082270"/>
    </source>
</evidence>
<dbReference type="AlphaFoldDB" id="A0A8H3VND3"/>
<organism evidence="9 10">
    <name type="scientific">Venturia inaequalis</name>
    <name type="common">Apple scab fungus</name>
    <dbReference type="NCBI Taxonomy" id="5025"/>
    <lineage>
        <taxon>Eukaryota</taxon>
        <taxon>Fungi</taxon>
        <taxon>Dikarya</taxon>
        <taxon>Ascomycota</taxon>
        <taxon>Pezizomycotina</taxon>
        <taxon>Dothideomycetes</taxon>
        <taxon>Pleosporomycetidae</taxon>
        <taxon>Venturiales</taxon>
        <taxon>Venturiaceae</taxon>
        <taxon>Venturia</taxon>
    </lineage>
</organism>